<dbReference type="InterPro" id="IPR008753">
    <property type="entry name" value="Peptidase_M13_N"/>
</dbReference>
<evidence type="ECO:0000259" key="8">
    <source>
        <dbReference type="Pfam" id="PF01431"/>
    </source>
</evidence>
<keyword evidence="4" id="KW-0479">Metal-binding</keyword>
<dbReference type="GO" id="GO:0016485">
    <property type="term" value="P:protein processing"/>
    <property type="evidence" value="ECO:0007669"/>
    <property type="project" value="TreeGrafter"/>
</dbReference>
<dbReference type="Pfam" id="PF01431">
    <property type="entry name" value="Peptidase_M13"/>
    <property type="match status" value="1"/>
</dbReference>
<evidence type="ECO:0000256" key="7">
    <source>
        <dbReference type="ARBA" id="ARBA00023049"/>
    </source>
</evidence>
<proteinExistence type="inferred from homology"/>
<comment type="caution">
    <text evidence="10">The sequence shown here is derived from an EMBL/GenBank/DDBJ whole genome shotgun (WGS) entry which is preliminary data.</text>
</comment>
<dbReference type="SUPFAM" id="SSF55486">
    <property type="entry name" value="Metalloproteases ('zincins'), catalytic domain"/>
    <property type="match status" value="1"/>
</dbReference>
<keyword evidence="7" id="KW-0482">Metalloprotease</keyword>
<comment type="similarity">
    <text evidence="2">Belongs to the peptidase M13 family.</text>
</comment>
<comment type="cofactor">
    <cofactor evidence="1">
        <name>Zn(2+)</name>
        <dbReference type="ChEBI" id="CHEBI:29105"/>
    </cofactor>
</comment>
<evidence type="ECO:0000256" key="2">
    <source>
        <dbReference type="ARBA" id="ARBA00007357"/>
    </source>
</evidence>
<dbReference type="Gene3D" id="3.40.390.10">
    <property type="entry name" value="Collagenase (Catalytic Domain)"/>
    <property type="match status" value="1"/>
</dbReference>
<feature type="domain" description="Peptidase M13 N-terminal" evidence="9">
    <location>
        <begin position="83"/>
        <end position="472"/>
    </location>
</feature>
<keyword evidence="6" id="KW-0862">Zinc</keyword>
<name>A0A428MJT1_9BACT</name>
<dbReference type="InterPro" id="IPR042089">
    <property type="entry name" value="Peptidase_M13_dom_2"/>
</dbReference>
<organism evidence="10 11">
    <name type="scientific">Edaphobacter aggregans</name>
    <dbReference type="NCBI Taxonomy" id="570835"/>
    <lineage>
        <taxon>Bacteria</taxon>
        <taxon>Pseudomonadati</taxon>
        <taxon>Acidobacteriota</taxon>
        <taxon>Terriglobia</taxon>
        <taxon>Terriglobales</taxon>
        <taxon>Acidobacteriaceae</taxon>
        <taxon>Edaphobacter</taxon>
    </lineage>
</organism>
<keyword evidence="5" id="KW-0378">Hydrolase</keyword>
<evidence type="ECO:0000256" key="5">
    <source>
        <dbReference type="ARBA" id="ARBA00022801"/>
    </source>
</evidence>
<dbReference type="GO" id="GO:0004222">
    <property type="term" value="F:metalloendopeptidase activity"/>
    <property type="evidence" value="ECO:0007669"/>
    <property type="project" value="InterPro"/>
</dbReference>
<dbReference type="PANTHER" id="PTHR11733">
    <property type="entry name" value="ZINC METALLOPROTEASE FAMILY M13 NEPRILYSIN-RELATED"/>
    <property type="match status" value="1"/>
</dbReference>
<protein>
    <submittedName>
        <fullName evidence="10">Endothelin-converting enzyme/putative endopeptidase</fullName>
    </submittedName>
</protein>
<evidence type="ECO:0000313" key="11">
    <source>
        <dbReference type="Proteomes" id="UP000269669"/>
    </source>
</evidence>
<dbReference type="PROSITE" id="PS51885">
    <property type="entry name" value="NEPRILYSIN"/>
    <property type="match status" value="1"/>
</dbReference>
<dbReference type="EMBL" id="RSDW01000001">
    <property type="protein sequence ID" value="RSL17194.1"/>
    <property type="molecule type" value="Genomic_DNA"/>
</dbReference>
<evidence type="ECO:0000313" key="10">
    <source>
        <dbReference type="EMBL" id="RSL17194.1"/>
    </source>
</evidence>
<dbReference type="AlphaFoldDB" id="A0A428MJT1"/>
<dbReference type="InterPro" id="IPR018497">
    <property type="entry name" value="Peptidase_M13_C"/>
</dbReference>
<keyword evidence="11" id="KW-1185">Reference proteome</keyword>
<dbReference type="Pfam" id="PF05649">
    <property type="entry name" value="Peptidase_M13_N"/>
    <property type="match status" value="1"/>
</dbReference>
<evidence type="ECO:0000256" key="3">
    <source>
        <dbReference type="ARBA" id="ARBA00022670"/>
    </source>
</evidence>
<dbReference type="CDD" id="cd08662">
    <property type="entry name" value="M13"/>
    <property type="match status" value="1"/>
</dbReference>
<dbReference type="GO" id="GO:0046872">
    <property type="term" value="F:metal ion binding"/>
    <property type="evidence" value="ECO:0007669"/>
    <property type="project" value="UniProtKB-KW"/>
</dbReference>
<gene>
    <name evidence="10" type="ORF">EDE15_2724</name>
</gene>
<dbReference type="Gene3D" id="1.10.1380.10">
    <property type="entry name" value="Neutral endopeptidase , domain2"/>
    <property type="match status" value="1"/>
</dbReference>
<dbReference type="InterPro" id="IPR000718">
    <property type="entry name" value="Peptidase_M13"/>
</dbReference>
<accession>A0A428MJT1</accession>
<evidence type="ECO:0000256" key="4">
    <source>
        <dbReference type="ARBA" id="ARBA00022723"/>
    </source>
</evidence>
<keyword evidence="3" id="KW-0645">Protease</keyword>
<dbReference type="Proteomes" id="UP000269669">
    <property type="component" value="Unassembled WGS sequence"/>
</dbReference>
<dbReference type="GO" id="GO:0005886">
    <property type="term" value="C:plasma membrane"/>
    <property type="evidence" value="ECO:0007669"/>
    <property type="project" value="TreeGrafter"/>
</dbReference>
<dbReference type="PRINTS" id="PR00786">
    <property type="entry name" value="NEPRILYSIN"/>
</dbReference>
<dbReference type="InterPro" id="IPR024079">
    <property type="entry name" value="MetalloPept_cat_dom_sf"/>
</dbReference>
<feature type="domain" description="Peptidase M13 C-terminal" evidence="8">
    <location>
        <begin position="524"/>
        <end position="730"/>
    </location>
</feature>
<sequence length="731" mass="80805">MFESYLSELVTFEWSAQIARAIMSRTDFLSASSQMALWRPSMKIYCAVLLFASAVSCVAQSSAPAPIKLDHIDVTLVDSAVSPCDNFYQHACGKLNAANPIPADQVSWGAGTKLAMWNRQVLREILEKNEEANSSRTPNEQKIGDMFETCKEQESSGANDLKAIQPLLAKINGMNDKREIAGVLAAIHSSFGQAWTGDDNQTNVAMFGYGPTPDYNDVSRVVAGVDQGGLGMPGRDFYLGSDAGMKAIRDKYVALIATLLKMDGMNEADATHSASTVLRIETAMAQAQMDNITRRDPNKTNNRFTQAQLKELVPAFDWATYLKGIGAPTVALYEVSAPDYFRALNKLLVNEDLATWKLYLRWQLLKAAAPSLGNEWRTANFEFFRTLTGAKVQPPAWRRCAVAVDQYLGEALGQVYVAQVFPPESKARAQKMVDDIETAMGHDIDNVSWMQADTKRQAHLKLAAVLDKIGYPDKWIDYGSLTITRDSYAANVERATAFELKRQLNLTGKPLDRALWLMTPPTVNAYEDPQTNTINFPAGILQPLFFDSSQDDVINYGAEGAIVGHELTHGFDDQGRKFDEKGNLRDWWTAEDAKEYDQRGACIAKEYTGSVPGVAGVQQNGKLTQGEDTADNGGIHLALAALTADLQQRGKTMSDTDSNGLTNMQRFFLAYANTWCTQVRPEALRTQILTNPHSVPELRVNNVVSNMPEFHKAFSCKAGQPMVHAEQCRVW</sequence>
<evidence type="ECO:0000259" key="9">
    <source>
        <dbReference type="Pfam" id="PF05649"/>
    </source>
</evidence>
<evidence type="ECO:0000256" key="6">
    <source>
        <dbReference type="ARBA" id="ARBA00022833"/>
    </source>
</evidence>
<dbReference type="PANTHER" id="PTHR11733:SF167">
    <property type="entry name" value="FI17812P1-RELATED"/>
    <property type="match status" value="1"/>
</dbReference>
<evidence type="ECO:0000256" key="1">
    <source>
        <dbReference type="ARBA" id="ARBA00001947"/>
    </source>
</evidence>
<reference evidence="10 11" key="1">
    <citation type="submission" date="2018-12" db="EMBL/GenBank/DDBJ databases">
        <title>Sequencing of bacterial isolates from soil warming experiment in Harvard Forest, Massachusetts, USA.</title>
        <authorList>
            <person name="Deangelis K."/>
        </authorList>
    </citation>
    <scope>NUCLEOTIDE SEQUENCE [LARGE SCALE GENOMIC DNA]</scope>
    <source>
        <strain evidence="10 11">EB153</strain>
    </source>
</reference>